<protein>
    <submittedName>
        <fullName evidence="2">Uncharacterized protein</fullName>
    </submittedName>
</protein>
<dbReference type="EMBL" id="JAQQAL010000011">
    <property type="protein sequence ID" value="MDC7226190.1"/>
    <property type="molecule type" value="Genomic_DNA"/>
</dbReference>
<name>A0AAJ1MM02_9SPIO</name>
<evidence type="ECO:0000256" key="1">
    <source>
        <dbReference type="SAM" id="Phobius"/>
    </source>
</evidence>
<dbReference type="Proteomes" id="UP001221217">
    <property type="component" value="Unassembled WGS sequence"/>
</dbReference>
<feature type="transmembrane region" description="Helical" evidence="1">
    <location>
        <begin position="52"/>
        <end position="72"/>
    </location>
</feature>
<evidence type="ECO:0000313" key="2">
    <source>
        <dbReference type="EMBL" id="MDC7226190.1"/>
    </source>
</evidence>
<reference evidence="2 3" key="1">
    <citation type="submission" date="2022-12" db="EMBL/GenBank/DDBJ databases">
        <title>Metagenome assembled genome from gulf of manar.</title>
        <authorList>
            <person name="Kohli P."/>
            <person name="Pk S."/>
            <person name="Venkata Ramana C."/>
            <person name="Sasikala C."/>
        </authorList>
    </citation>
    <scope>NUCLEOTIDE SEQUENCE [LARGE SCALE GENOMIC DNA]</scope>
    <source>
        <strain evidence="2">JB008</strain>
    </source>
</reference>
<keyword evidence="1" id="KW-0812">Transmembrane</keyword>
<dbReference type="AlphaFoldDB" id="A0AAJ1MM02"/>
<proteinExistence type="predicted"/>
<organism evidence="2 3">
    <name type="scientific">Candidatus Thalassospirochaeta sargassi</name>
    <dbReference type="NCBI Taxonomy" id="3119039"/>
    <lineage>
        <taxon>Bacteria</taxon>
        <taxon>Pseudomonadati</taxon>
        <taxon>Spirochaetota</taxon>
        <taxon>Spirochaetia</taxon>
        <taxon>Spirochaetales</taxon>
        <taxon>Spirochaetaceae</taxon>
        <taxon>Candidatus Thalassospirochaeta</taxon>
    </lineage>
</organism>
<feature type="transmembrane region" description="Helical" evidence="1">
    <location>
        <begin position="289"/>
        <end position="311"/>
    </location>
</feature>
<comment type="caution">
    <text evidence="2">The sequence shown here is derived from an EMBL/GenBank/DDBJ whole genome shotgun (WGS) entry which is preliminary data.</text>
</comment>
<keyword evidence="1" id="KW-1133">Transmembrane helix</keyword>
<sequence length="321" mass="35248">MRKIFMPLLKFILLGLLSAFIFLAFALIFSWGRWISPSIETANSLLLFLPAAAGRIILPSVTSGLLFTYFSYRNNRMNPAAVILTAGAAFAVLFFGYRFTAAMTYNQDAVAFQPFNERKLHSTDTGIIYTDRIDAEDSSAIDGIIVRKTDSDLPGFKYYEEGRLTGGAEPALNLGDGRTIDVRPSNPVFNSTFSAESLLSGFTADIELLNIVMKKSAVSDEIQYLVLTAVLTSFLMACLLFRGATVWPLLDFMIILALHRLVFYLFAFVSNETDFISETLFGGTAPGNIPMLSLAACTVLIVLFGMLSKALGPNARSRRTA</sequence>
<evidence type="ECO:0000313" key="3">
    <source>
        <dbReference type="Proteomes" id="UP001221217"/>
    </source>
</evidence>
<gene>
    <name evidence="2" type="ORF">PQJ61_05455</name>
</gene>
<feature type="transmembrane region" description="Helical" evidence="1">
    <location>
        <begin position="249"/>
        <end position="269"/>
    </location>
</feature>
<accession>A0AAJ1MM02</accession>
<keyword evidence="1" id="KW-0472">Membrane</keyword>
<feature type="transmembrane region" description="Helical" evidence="1">
    <location>
        <begin position="222"/>
        <end position="242"/>
    </location>
</feature>
<feature type="transmembrane region" description="Helical" evidence="1">
    <location>
        <begin position="12"/>
        <end position="32"/>
    </location>
</feature>
<feature type="transmembrane region" description="Helical" evidence="1">
    <location>
        <begin position="79"/>
        <end position="97"/>
    </location>
</feature>